<protein>
    <submittedName>
        <fullName evidence="5">Transcriptional regulator</fullName>
    </submittedName>
</protein>
<dbReference type="InterPro" id="IPR036388">
    <property type="entry name" value="WH-like_DNA-bd_sf"/>
</dbReference>
<dbReference type="RefSeq" id="WP_238305368.1">
    <property type="nucleotide sequence ID" value="NZ_BRXE01000032.1"/>
</dbReference>
<dbReference type="Proteomes" id="UP001165663">
    <property type="component" value="Unassembled WGS sequence"/>
</dbReference>
<feature type="domain" description="HTH luxR-type" evidence="3">
    <location>
        <begin position="855"/>
        <end position="920"/>
    </location>
</feature>
<dbReference type="Pfam" id="PF00196">
    <property type="entry name" value="GerE"/>
    <property type="match status" value="1"/>
</dbReference>
<accession>A0A9P3Q873</accession>
<dbReference type="GeneID" id="83631002"/>
<name>A0A9P3Q873_9MYCO</name>
<dbReference type="GO" id="GO:0006355">
    <property type="term" value="P:regulation of DNA-templated transcription"/>
    <property type="evidence" value="ECO:0007669"/>
    <property type="project" value="InterPro"/>
</dbReference>
<dbReference type="InterPro" id="IPR000792">
    <property type="entry name" value="Tscrpt_reg_LuxR_C"/>
</dbReference>
<dbReference type="Gene3D" id="1.10.10.10">
    <property type="entry name" value="Winged helix-like DNA-binding domain superfamily/Winged helix DNA-binding domain"/>
    <property type="match status" value="1"/>
</dbReference>
<dbReference type="CDD" id="cd06170">
    <property type="entry name" value="LuxR_C_like"/>
    <property type="match status" value="1"/>
</dbReference>
<evidence type="ECO:0000256" key="1">
    <source>
        <dbReference type="ARBA" id="ARBA00022741"/>
    </source>
</evidence>
<evidence type="ECO:0000313" key="5">
    <source>
        <dbReference type="EMBL" id="GLD31669.1"/>
    </source>
</evidence>
<dbReference type="InterPro" id="IPR016032">
    <property type="entry name" value="Sig_transdc_resp-reg_C-effctor"/>
</dbReference>
<dbReference type="GO" id="GO:0003677">
    <property type="term" value="F:DNA binding"/>
    <property type="evidence" value="ECO:0007669"/>
    <property type="project" value="InterPro"/>
</dbReference>
<dbReference type="AlphaFoldDB" id="A0A9P3Q873"/>
<dbReference type="Gene3D" id="1.25.40.10">
    <property type="entry name" value="Tetratricopeptide repeat domain"/>
    <property type="match status" value="2"/>
</dbReference>
<dbReference type="EMBL" id="BRZI01000029">
    <property type="protein sequence ID" value="GLD31669.1"/>
    <property type="molecule type" value="Genomic_DNA"/>
</dbReference>
<evidence type="ECO:0000256" key="2">
    <source>
        <dbReference type="ARBA" id="ARBA00022840"/>
    </source>
</evidence>
<evidence type="ECO:0000313" key="6">
    <source>
        <dbReference type="Proteomes" id="UP001064782"/>
    </source>
</evidence>
<dbReference type="GO" id="GO:0005737">
    <property type="term" value="C:cytoplasm"/>
    <property type="evidence" value="ECO:0007669"/>
    <property type="project" value="TreeGrafter"/>
</dbReference>
<dbReference type="PRINTS" id="PR00038">
    <property type="entry name" value="HTHLUXR"/>
</dbReference>
<dbReference type="GO" id="GO:0005524">
    <property type="term" value="F:ATP binding"/>
    <property type="evidence" value="ECO:0007669"/>
    <property type="project" value="UniProtKB-KW"/>
</dbReference>
<gene>
    <name evidence="5" type="ORF">Mkiyose1413_35520</name>
    <name evidence="4" type="ORF">SRL2020028_29530</name>
</gene>
<keyword evidence="2" id="KW-0067">ATP-binding</keyword>
<evidence type="ECO:0000313" key="4">
    <source>
        <dbReference type="EMBL" id="GLB83697.1"/>
    </source>
</evidence>
<keyword evidence="6" id="KW-1185">Reference proteome</keyword>
<comment type="caution">
    <text evidence="5">The sequence shown here is derived from an EMBL/GenBank/DDBJ whole genome shotgun (WGS) entry which is preliminary data.</text>
</comment>
<dbReference type="GO" id="GO:0004016">
    <property type="term" value="F:adenylate cyclase activity"/>
    <property type="evidence" value="ECO:0007669"/>
    <property type="project" value="TreeGrafter"/>
</dbReference>
<dbReference type="PROSITE" id="PS00622">
    <property type="entry name" value="HTH_LUXR_1"/>
    <property type="match status" value="1"/>
</dbReference>
<dbReference type="InterPro" id="IPR011990">
    <property type="entry name" value="TPR-like_helical_dom_sf"/>
</dbReference>
<dbReference type="EMBL" id="BRXE01000032">
    <property type="protein sequence ID" value="GLB83697.1"/>
    <property type="molecule type" value="Genomic_DNA"/>
</dbReference>
<dbReference type="Proteomes" id="UP001064782">
    <property type="component" value="Unassembled WGS sequence"/>
</dbReference>
<evidence type="ECO:0000259" key="3">
    <source>
        <dbReference type="PROSITE" id="PS50043"/>
    </source>
</evidence>
<dbReference type="PANTHER" id="PTHR16305">
    <property type="entry name" value="TESTICULAR SOLUBLE ADENYLYL CYCLASE"/>
    <property type="match status" value="1"/>
</dbReference>
<sequence length="921" mass="97535">MAGNIVQRLAEDRAVTDLLVRAQSGPATLLVEGEAGIGKTTLMLDAQSQAERLGFRVLSARGSAAEVFYAYAAVADLLTDIDAAVVAELPAVQQLALNRARTGEAGSSGPATDERTLATAFLSVVERIGAQSPVLLAVDDAQWLDASSRAVIGFCARRLRGSVGMMLSFRTEEPGAARSNSWLDFRSPETTTRVCLRPFSLGGVHAVVAARLGRTLPRPVITRIYEMSGGNPLFAIELAASTFADPTSSAPGMPSSLAAMVRRRIGDVGEDVGQVLLAAATAAEPTVELVSRAAGMSPLQVMQLLETVESRGVITLDGHALRFTHPLFAAGAYATAGPARRRAMHRTLASLVEQPELRARHLALAAVTGDPATLSALDAAAEASVSRGAPAAAAELLELALKLGGDTPPRRIRAAEHHFRSGDLDAARALLEPTIDSLPRGAMRCLALMLLGAVQGYGDDTVGAVQTLTQAADEAEDGTELRLHCLLRVVLATVMIGRVGRAVDHARTAVALADRLDVPDLRSRALSIWVSAAFVYGLGVDEPALRTALELEDPAAGATTWYQASAVRAIVSAWTGDLAEARDQMSAVCRRMLNGGTEIDIIWAFNHLATIDVWLGRYADAAEASREAVERAEQTGGRHLLVTAWGWRAAVAAYRGLEDEARTAAGAAVAAANEIGAIYLADAPSATLAFVEVSLGRYDQAMTVLEPLLATFDPAHDTEIMQGGYLPDAIEALAGLGRVDEAEQLSNALAENGTRLNRRWMLAMAARGRALCLAARGNLAAAEEAAVAAIAHHQLLAMPFETARSRLLLGQVQRRRRRRQDASASLRAALQTFEQLGTPWWASRARSELARLSSTSGGSDGLTPAERRVAELAATGRSNKEIAAELFISDKTVEMALSRVYRKLGIRSRGGLSMALRSGDI</sequence>
<proteinExistence type="predicted"/>
<dbReference type="SUPFAM" id="SSF48452">
    <property type="entry name" value="TPR-like"/>
    <property type="match status" value="3"/>
</dbReference>
<dbReference type="InterPro" id="IPR041664">
    <property type="entry name" value="AAA_16"/>
</dbReference>
<dbReference type="SMART" id="SM00421">
    <property type="entry name" value="HTH_LUXR"/>
    <property type="match status" value="1"/>
</dbReference>
<dbReference type="PANTHER" id="PTHR16305:SF35">
    <property type="entry name" value="TRANSCRIPTIONAL ACTIVATOR DOMAIN"/>
    <property type="match status" value="1"/>
</dbReference>
<dbReference type="PROSITE" id="PS50043">
    <property type="entry name" value="HTH_LUXR_2"/>
    <property type="match status" value="1"/>
</dbReference>
<dbReference type="Pfam" id="PF13191">
    <property type="entry name" value="AAA_16"/>
    <property type="match status" value="1"/>
</dbReference>
<keyword evidence="1" id="KW-0547">Nucleotide-binding</keyword>
<organism evidence="5 6">
    <name type="scientific">Mycobacterium kiyosense</name>
    <dbReference type="NCBI Taxonomy" id="2871094"/>
    <lineage>
        <taxon>Bacteria</taxon>
        <taxon>Bacillati</taxon>
        <taxon>Actinomycetota</taxon>
        <taxon>Actinomycetes</taxon>
        <taxon>Mycobacteriales</taxon>
        <taxon>Mycobacteriaceae</taxon>
        <taxon>Mycobacterium</taxon>
    </lineage>
</organism>
<reference evidence="5" key="1">
    <citation type="submission" date="2022-08" db="EMBL/GenBank/DDBJ databases">
        <title>Mycobacterium kiyosense sp. nov., scotochromogenic slow-glowing species isolated from respiratory specimens.</title>
        <authorList>
            <person name="Fukano H."/>
            <person name="Kazumi Y."/>
            <person name="Sakagami N."/>
            <person name="Ato M."/>
            <person name="Mitarai S."/>
            <person name="Hoshino Y."/>
        </authorList>
    </citation>
    <scope>NUCLEOTIDE SEQUENCE</scope>
    <source>
        <strain evidence="5">1413</strain>
        <strain evidence="4">SRL2020-028</strain>
    </source>
</reference>
<dbReference type="SUPFAM" id="SSF46894">
    <property type="entry name" value="C-terminal effector domain of the bipartite response regulators"/>
    <property type="match status" value="1"/>
</dbReference>